<feature type="region of interest" description="Disordered" evidence="1">
    <location>
        <begin position="56"/>
        <end position="79"/>
    </location>
</feature>
<gene>
    <name evidence="2" type="ORF">CP982_40300</name>
</gene>
<protein>
    <submittedName>
        <fullName evidence="2">Uncharacterized protein</fullName>
    </submittedName>
</protein>
<dbReference type="Proteomes" id="UP000326505">
    <property type="component" value="Chromosome"/>
</dbReference>
<evidence type="ECO:0000313" key="3">
    <source>
        <dbReference type="Proteomes" id="UP000326505"/>
    </source>
</evidence>
<dbReference type="EMBL" id="CP023690">
    <property type="protein sequence ID" value="QEV64166.1"/>
    <property type="molecule type" value="Genomic_DNA"/>
</dbReference>
<feature type="compositionally biased region" description="Polar residues" evidence="1">
    <location>
        <begin position="69"/>
        <end position="79"/>
    </location>
</feature>
<proteinExistence type="predicted"/>
<evidence type="ECO:0000313" key="2">
    <source>
        <dbReference type="EMBL" id="QEV64166.1"/>
    </source>
</evidence>
<organism evidence="2 3">
    <name type="scientific">Streptomyces spectabilis</name>
    <dbReference type="NCBI Taxonomy" id="68270"/>
    <lineage>
        <taxon>Bacteria</taxon>
        <taxon>Bacillati</taxon>
        <taxon>Actinomycetota</taxon>
        <taxon>Actinomycetes</taxon>
        <taxon>Kitasatosporales</taxon>
        <taxon>Streptomycetaceae</taxon>
        <taxon>Streptomyces</taxon>
    </lineage>
</organism>
<reference evidence="2 3" key="1">
    <citation type="submission" date="2017-09" db="EMBL/GenBank/DDBJ databases">
        <authorList>
            <person name="Lee N."/>
            <person name="Cho B.-K."/>
        </authorList>
    </citation>
    <scope>NUCLEOTIDE SEQUENCE [LARGE SCALE GENOMIC DNA]</scope>
    <source>
        <strain evidence="2 3">ATCC 27465</strain>
    </source>
</reference>
<accession>A0A5P2XNS7</accession>
<evidence type="ECO:0000256" key="1">
    <source>
        <dbReference type="SAM" id="MobiDB-lite"/>
    </source>
</evidence>
<name>A0A5P2XNS7_STRST</name>
<dbReference type="KEGG" id="sspb:CP982_40300"/>
<dbReference type="AlphaFoldDB" id="A0A5P2XNS7"/>
<sequence length="79" mass="8268">MAFDDTRVPRLGEAGDDRIEVAFEVLGEPAEAEQVGGGSGRFDPLRQPLAVQLGDHAGEGAHVPGERSQVGQLAKTTLS</sequence>